<evidence type="ECO:0000256" key="2">
    <source>
        <dbReference type="SAM" id="SignalP"/>
    </source>
</evidence>
<accession>A0A168Q283</accession>
<dbReference type="EMBL" id="LVJI01000007">
    <property type="protein sequence ID" value="OAB47310.1"/>
    <property type="molecule type" value="Genomic_DNA"/>
</dbReference>
<dbReference type="InterPro" id="IPR051465">
    <property type="entry name" value="Cell_Envelope_Struct_Comp"/>
</dbReference>
<comment type="caution">
    <text evidence="4">The sequence shown here is derived from an EMBL/GenBank/DDBJ whole genome shotgun (WGS) entry which is preliminary data.</text>
</comment>
<evidence type="ECO:0000313" key="5">
    <source>
        <dbReference type="Proteomes" id="UP000077355"/>
    </source>
</evidence>
<sequence length="236" mass="25467">MKKITKKTAFVWTTVLGLTFSSMGMVSAASSVNDIKGHWAEGVITSWNDRDLVSGYEDGTFRPEEKVNREEFTALVNRSFGLMGSETIGFTDVKQTDWSYEDIGVAKKAGYVSGYPDGTFRPKNEMTRQEVAVIVANLLGLNQSGTIESLADGQGIPAWSKGAISAVIDNKIMAGYPNGTFGPVRTATRAEAIAIIDKALYFKTQKDHLAPRPAVEPTPAPVVTPNTDSTVPTNAK</sequence>
<reference evidence="4 5" key="1">
    <citation type="submission" date="2016-03" db="EMBL/GenBank/DDBJ databases">
        <title>Draft genome sequence of Paenibacillus antarcticus CECT 5836.</title>
        <authorList>
            <person name="Shin S.-K."/>
            <person name="Yi H."/>
        </authorList>
    </citation>
    <scope>NUCLEOTIDE SEQUENCE [LARGE SCALE GENOMIC DNA]</scope>
    <source>
        <strain evidence="4 5">CECT 5836</strain>
    </source>
</reference>
<evidence type="ECO:0000259" key="3">
    <source>
        <dbReference type="PROSITE" id="PS51272"/>
    </source>
</evidence>
<protein>
    <recommendedName>
        <fullName evidence="3">SLH domain-containing protein</fullName>
    </recommendedName>
</protein>
<feature type="domain" description="SLH" evidence="3">
    <location>
        <begin position="150"/>
        <end position="210"/>
    </location>
</feature>
<dbReference type="PANTHER" id="PTHR43308">
    <property type="entry name" value="OUTER MEMBRANE PROTEIN ALPHA-RELATED"/>
    <property type="match status" value="1"/>
</dbReference>
<keyword evidence="5" id="KW-1185">Reference proteome</keyword>
<feature type="signal peptide" evidence="2">
    <location>
        <begin position="1"/>
        <end position="28"/>
    </location>
</feature>
<dbReference type="InterPro" id="IPR001119">
    <property type="entry name" value="SLH_dom"/>
</dbReference>
<dbReference type="Pfam" id="PF00395">
    <property type="entry name" value="SLH"/>
    <property type="match status" value="3"/>
</dbReference>
<dbReference type="Proteomes" id="UP000077355">
    <property type="component" value="Unassembled WGS sequence"/>
</dbReference>
<evidence type="ECO:0000313" key="4">
    <source>
        <dbReference type="EMBL" id="OAB47310.1"/>
    </source>
</evidence>
<feature type="domain" description="SLH" evidence="3">
    <location>
        <begin position="27"/>
        <end position="85"/>
    </location>
</feature>
<name>A0A168Q283_9BACL</name>
<dbReference type="AlphaFoldDB" id="A0A168Q283"/>
<gene>
    <name evidence="4" type="ORF">PBAT_06290</name>
</gene>
<feature type="chain" id="PRO_5007899762" description="SLH domain-containing protein" evidence="2">
    <location>
        <begin position="29"/>
        <end position="236"/>
    </location>
</feature>
<keyword evidence="2" id="KW-0732">Signal</keyword>
<organism evidence="4 5">
    <name type="scientific">Paenibacillus antarcticus</name>
    <dbReference type="NCBI Taxonomy" id="253703"/>
    <lineage>
        <taxon>Bacteria</taxon>
        <taxon>Bacillati</taxon>
        <taxon>Bacillota</taxon>
        <taxon>Bacilli</taxon>
        <taxon>Bacillales</taxon>
        <taxon>Paenibacillaceae</taxon>
        <taxon>Paenibacillus</taxon>
    </lineage>
</organism>
<evidence type="ECO:0000256" key="1">
    <source>
        <dbReference type="SAM" id="MobiDB-lite"/>
    </source>
</evidence>
<dbReference type="RefSeq" id="WP_068647653.1">
    <property type="nucleotide sequence ID" value="NZ_CP043611.1"/>
</dbReference>
<dbReference type="PROSITE" id="PS51272">
    <property type="entry name" value="SLH"/>
    <property type="match status" value="3"/>
</dbReference>
<feature type="region of interest" description="Disordered" evidence="1">
    <location>
        <begin position="211"/>
        <end position="236"/>
    </location>
</feature>
<proteinExistence type="predicted"/>
<feature type="domain" description="SLH" evidence="3">
    <location>
        <begin position="86"/>
        <end position="149"/>
    </location>
</feature>